<dbReference type="Proteomes" id="UP001285441">
    <property type="component" value="Unassembled WGS sequence"/>
</dbReference>
<feature type="signal peptide" evidence="1">
    <location>
        <begin position="1"/>
        <end position="25"/>
    </location>
</feature>
<dbReference type="Gene3D" id="3.20.20.80">
    <property type="entry name" value="Glycosidases"/>
    <property type="match status" value="1"/>
</dbReference>
<comment type="caution">
    <text evidence="3">The sequence shown here is derived from an EMBL/GenBank/DDBJ whole genome shotgun (WGS) entry which is preliminary data.</text>
</comment>
<reference evidence="3" key="2">
    <citation type="submission" date="2023-06" db="EMBL/GenBank/DDBJ databases">
        <authorList>
            <consortium name="Lawrence Berkeley National Laboratory"/>
            <person name="Haridas S."/>
            <person name="Hensen N."/>
            <person name="Bonometti L."/>
            <person name="Westerberg I."/>
            <person name="Brannstrom I.O."/>
            <person name="Guillou S."/>
            <person name="Cros-Aarteil S."/>
            <person name="Calhoun S."/>
            <person name="Kuo A."/>
            <person name="Mondo S."/>
            <person name="Pangilinan J."/>
            <person name="Riley R."/>
            <person name="LaButti K."/>
            <person name="Andreopoulos B."/>
            <person name="Lipzen A."/>
            <person name="Chen C."/>
            <person name="Yanf M."/>
            <person name="Daum C."/>
            <person name="Ng V."/>
            <person name="Clum A."/>
            <person name="Steindorff A."/>
            <person name="Ohm R."/>
            <person name="Martin F."/>
            <person name="Silar P."/>
            <person name="Natvig D."/>
            <person name="Lalanne C."/>
            <person name="Gautier V."/>
            <person name="Ament-velasquez S.L."/>
            <person name="Kruys A."/>
            <person name="Hutchinson M.I."/>
            <person name="Powell A.J."/>
            <person name="Barry K."/>
            <person name="Miller A.N."/>
            <person name="Grigoriev I.V."/>
            <person name="Debuchy R."/>
            <person name="Gladieux P."/>
            <person name="Thoren M.H."/>
            <person name="Johannesson H."/>
        </authorList>
    </citation>
    <scope>NUCLEOTIDE SEQUENCE</scope>
    <source>
        <strain evidence="3">CBS 232.78</strain>
    </source>
</reference>
<reference evidence="3" key="1">
    <citation type="journal article" date="2023" name="Mol. Phylogenet. Evol.">
        <title>Genome-scale phylogeny and comparative genomics of the fungal order Sordariales.</title>
        <authorList>
            <person name="Hensen N."/>
            <person name="Bonometti L."/>
            <person name="Westerberg I."/>
            <person name="Brannstrom I.O."/>
            <person name="Guillou S."/>
            <person name="Cros-Aarteil S."/>
            <person name="Calhoun S."/>
            <person name="Haridas S."/>
            <person name="Kuo A."/>
            <person name="Mondo S."/>
            <person name="Pangilinan J."/>
            <person name="Riley R."/>
            <person name="LaButti K."/>
            <person name="Andreopoulos B."/>
            <person name="Lipzen A."/>
            <person name="Chen C."/>
            <person name="Yan M."/>
            <person name="Daum C."/>
            <person name="Ng V."/>
            <person name="Clum A."/>
            <person name="Steindorff A."/>
            <person name="Ohm R.A."/>
            <person name="Martin F."/>
            <person name="Silar P."/>
            <person name="Natvig D.O."/>
            <person name="Lalanne C."/>
            <person name="Gautier V."/>
            <person name="Ament-Velasquez S.L."/>
            <person name="Kruys A."/>
            <person name="Hutchinson M.I."/>
            <person name="Powell A.J."/>
            <person name="Barry K."/>
            <person name="Miller A.N."/>
            <person name="Grigoriev I.V."/>
            <person name="Debuchy R."/>
            <person name="Gladieux P."/>
            <person name="Hiltunen Thoren M."/>
            <person name="Johannesson H."/>
        </authorList>
    </citation>
    <scope>NUCLEOTIDE SEQUENCE</scope>
    <source>
        <strain evidence="3">CBS 232.78</strain>
    </source>
</reference>
<keyword evidence="1" id="KW-0732">Signal</keyword>
<dbReference type="InterPro" id="IPR053183">
    <property type="entry name" value="ASL1"/>
</dbReference>
<dbReference type="InterPro" id="IPR024655">
    <property type="entry name" value="Asl1_glyco_hydro_catalytic"/>
</dbReference>
<protein>
    <submittedName>
        <fullName evidence="3">Glycosyl hydrolase catalytic core-domain-containing protein</fullName>
    </submittedName>
</protein>
<keyword evidence="3" id="KW-0378">Hydrolase</keyword>
<accession>A0AAE0U3J6</accession>
<organism evidence="3 4">
    <name type="scientific">Podospora didyma</name>
    <dbReference type="NCBI Taxonomy" id="330526"/>
    <lineage>
        <taxon>Eukaryota</taxon>
        <taxon>Fungi</taxon>
        <taxon>Dikarya</taxon>
        <taxon>Ascomycota</taxon>
        <taxon>Pezizomycotina</taxon>
        <taxon>Sordariomycetes</taxon>
        <taxon>Sordariomycetidae</taxon>
        <taxon>Sordariales</taxon>
        <taxon>Podosporaceae</taxon>
        <taxon>Podospora</taxon>
    </lineage>
</organism>
<dbReference type="InterPro" id="IPR017853">
    <property type="entry name" value="GH"/>
</dbReference>
<proteinExistence type="predicted"/>
<evidence type="ECO:0000313" key="4">
    <source>
        <dbReference type="Proteomes" id="UP001285441"/>
    </source>
</evidence>
<name>A0AAE0U3J6_9PEZI</name>
<feature type="domain" description="Asl1-like glycosyl hydrolase catalytic" evidence="2">
    <location>
        <begin position="35"/>
        <end position="291"/>
    </location>
</feature>
<dbReference type="GO" id="GO:0009277">
    <property type="term" value="C:fungal-type cell wall"/>
    <property type="evidence" value="ECO:0007669"/>
    <property type="project" value="TreeGrafter"/>
</dbReference>
<dbReference type="EMBL" id="JAULSW010000002">
    <property type="protein sequence ID" value="KAK3389587.1"/>
    <property type="molecule type" value="Genomic_DNA"/>
</dbReference>
<evidence type="ECO:0000256" key="1">
    <source>
        <dbReference type="SAM" id="SignalP"/>
    </source>
</evidence>
<evidence type="ECO:0000313" key="3">
    <source>
        <dbReference type="EMBL" id="KAK3389587.1"/>
    </source>
</evidence>
<dbReference type="GO" id="GO:0071966">
    <property type="term" value="P:fungal-type cell wall polysaccharide metabolic process"/>
    <property type="evidence" value="ECO:0007669"/>
    <property type="project" value="TreeGrafter"/>
</dbReference>
<sequence>MIPQRTTLGAAFLAALPFFVAPATAGPLASSKRGLVYVPNDKTRGDDSIWVQQPSDLTWYYNYKDVPSPVYENLPQSKFEFVPMLWGGLDNPTTNMTFYNKVAGLINDNGINISHVLTFNEPDGPSYYGGSDMNSQTAAEIWVSNIIPLQKLGVRVGLPACTGAPSGLTWLKDFLGHCSKLISTDKETKNCTYDFVPIHWYGNFDGLASHMGEYAAEFPNKTMWITEYNLANEELEPTQAFYNISAEYFDRLPWVERYSLFGSFRSSVSNVGANAAMLSAGGQLTDIGAWYLGRPGTGVNPKTGAALPSVTPQATLALLAALFATTSLLSF</sequence>
<dbReference type="PANTHER" id="PTHR34154:SF3">
    <property type="entry name" value="ALKALI-SENSITIVE LINKAGE PROTEIN 1"/>
    <property type="match status" value="1"/>
</dbReference>
<dbReference type="GO" id="GO:0016787">
    <property type="term" value="F:hydrolase activity"/>
    <property type="evidence" value="ECO:0007669"/>
    <property type="project" value="UniProtKB-KW"/>
</dbReference>
<feature type="chain" id="PRO_5042178599" evidence="1">
    <location>
        <begin position="26"/>
        <end position="331"/>
    </location>
</feature>
<dbReference type="Pfam" id="PF11790">
    <property type="entry name" value="Glyco_hydro_cc"/>
    <property type="match status" value="1"/>
</dbReference>
<dbReference type="FunFam" id="3.20.20.80:FF:000207">
    <property type="entry name" value="Glycoside hydrolase family 128 protein"/>
    <property type="match status" value="1"/>
</dbReference>
<keyword evidence="4" id="KW-1185">Reference proteome</keyword>
<dbReference type="AlphaFoldDB" id="A0AAE0U3J6"/>
<evidence type="ECO:0000259" key="2">
    <source>
        <dbReference type="Pfam" id="PF11790"/>
    </source>
</evidence>
<dbReference type="SUPFAM" id="SSF51445">
    <property type="entry name" value="(Trans)glycosidases"/>
    <property type="match status" value="1"/>
</dbReference>
<gene>
    <name evidence="3" type="ORF">B0H63DRAFT_101794</name>
</gene>
<dbReference type="PANTHER" id="PTHR34154">
    <property type="entry name" value="ALKALI-SENSITIVE LINKAGE PROTEIN 1"/>
    <property type="match status" value="1"/>
</dbReference>